<dbReference type="GO" id="GO:0071973">
    <property type="term" value="P:bacterial-type flagellum-dependent cell motility"/>
    <property type="evidence" value="ECO:0007669"/>
    <property type="project" value="TreeGrafter"/>
</dbReference>
<evidence type="ECO:0000313" key="6">
    <source>
        <dbReference type="EMBL" id="QDS87294.1"/>
    </source>
</evidence>
<keyword evidence="6" id="KW-0969">Cilium</keyword>
<evidence type="ECO:0000256" key="5">
    <source>
        <dbReference type="ARBA" id="ARBA00023186"/>
    </source>
</evidence>
<dbReference type="KEGG" id="ruv:EC9_14720"/>
<keyword evidence="6" id="KW-0966">Cell projection</keyword>
<dbReference type="InterPro" id="IPR036584">
    <property type="entry name" value="FliS_sf"/>
</dbReference>
<name>A0A517LXD6_9BACT</name>
<keyword evidence="7" id="KW-1185">Reference proteome</keyword>
<proteinExistence type="inferred from homology"/>
<dbReference type="PANTHER" id="PTHR34773:SF1">
    <property type="entry name" value="FLAGELLAR SECRETION CHAPERONE FLIS"/>
    <property type="match status" value="1"/>
</dbReference>
<comment type="similarity">
    <text evidence="2">Belongs to the FliS family.</text>
</comment>
<keyword evidence="4" id="KW-1005">Bacterial flagellum biogenesis</keyword>
<evidence type="ECO:0000256" key="4">
    <source>
        <dbReference type="ARBA" id="ARBA00022795"/>
    </source>
</evidence>
<dbReference type="GO" id="GO:0005829">
    <property type="term" value="C:cytosol"/>
    <property type="evidence" value="ECO:0007669"/>
    <property type="project" value="UniProtKB-SubCell"/>
</dbReference>
<keyword evidence="6" id="KW-0282">Flagellum</keyword>
<dbReference type="OrthoDB" id="266666at2"/>
<protein>
    <submittedName>
        <fullName evidence="6">Flagellar protein FliS</fullName>
    </submittedName>
</protein>
<evidence type="ECO:0000256" key="3">
    <source>
        <dbReference type="ARBA" id="ARBA00022490"/>
    </source>
</evidence>
<evidence type="ECO:0000313" key="7">
    <source>
        <dbReference type="Proteomes" id="UP000319557"/>
    </source>
</evidence>
<accession>A0A517LXD6</accession>
<sequence length="147" mass="16400">MDYRRAVNDVMETEVLTASPAKLRRMTVEFALRNVNQAIEQAAANGAVRVNEATINLRDGLTELLSGIRPSEETLPHQVADMYVFLLQWLTAAEADGDREKLIDIQRVLEIELDTWNQVVMSTLSDSNPPRSFDSDEGSADSICFDA</sequence>
<evidence type="ECO:0000256" key="2">
    <source>
        <dbReference type="ARBA" id="ARBA00008787"/>
    </source>
</evidence>
<keyword evidence="5" id="KW-0143">Chaperone</keyword>
<evidence type="ECO:0000256" key="1">
    <source>
        <dbReference type="ARBA" id="ARBA00004514"/>
    </source>
</evidence>
<organism evidence="6 7">
    <name type="scientific">Rosistilla ulvae</name>
    <dbReference type="NCBI Taxonomy" id="1930277"/>
    <lineage>
        <taxon>Bacteria</taxon>
        <taxon>Pseudomonadati</taxon>
        <taxon>Planctomycetota</taxon>
        <taxon>Planctomycetia</taxon>
        <taxon>Pirellulales</taxon>
        <taxon>Pirellulaceae</taxon>
        <taxon>Rosistilla</taxon>
    </lineage>
</organism>
<dbReference type="Gene3D" id="1.20.120.340">
    <property type="entry name" value="Flagellar protein FliS"/>
    <property type="match status" value="1"/>
</dbReference>
<comment type="subcellular location">
    <subcellularLocation>
        <location evidence="1">Cytoplasm</location>
        <location evidence="1">Cytosol</location>
    </subcellularLocation>
</comment>
<dbReference type="EMBL" id="CP036261">
    <property type="protein sequence ID" value="QDS87294.1"/>
    <property type="molecule type" value="Genomic_DNA"/>
</dbReference>
<dbReference type="Pfam" id="PF02561">
    <property type="entry name" value="FliS"/>
    <property type="match status" value="1"/>
</dbReference>
<dbReference type="SUPFAM" id="SSF101116">
    <property type="entry name" value="Flagellar export chaperone FliS"/>
    <property type="match status" value="1"/>
</dbReference>
<reference evidence="6 7" key="1">
    <citation type="submission" date="2019-02" db="EMBL/GenBank/DDBJ databases">
        <title>Deep-cultivation of Planctomycetes and their phenomic and genomic characterization uncovers novel biology.</title>
        <authorList>
            <person name="Wiegand S."/>
            <person name="Jogler M."/>
            <person name="Boedeker C."/>
            <person name="Pinto D."/>
            <person name="Vollmers J."/>
            <person name="Rivas-Marin E."/>
            <person name="Kohn T."/>
            <person name="Peeters S.H."/>
            <person name="Heuer A."/>
            <person name="Rast P."/>
            <person name="Oberbeckmann S."/>
            <person name="Bunk B."/>
            <person name="Jeske O."/>
            <person name="Meyerdierks A."/>
            <person name="Storesund J.E."/>
            <person name="Kallscheuer N."/>
            <person name="Luecker S."/>
            <person name="Lage O.M."/>
            <person name="Pohl T."/>
            <person name="Merkel B.J."/>
            <person name="Hornburger P."/>
            <person name="Mueller R.-W."/>
            <person name="Bruemmer F."/>
            <person name="Labrenz M."/>
            <person name="Spormann A.M."/>
            <person name="Op den Camp H."/>
            <person name="Overmann J."/>
            <person name="Amann R."/>
            <person name="Jetten M.S.M."/>
            <person name="Mascher T."/>
            <person name="Medema M.H."/>
            <person name="Devos D.P."/>
            <person name="Kaster A.-K."/>
            <person name="Ovreas L."/>
            <person name="Rohde M."/>
            <person name="Galperin M.Y."/>
            <person name="Jogler C."/>
        </authorList>
    </citation>
    <scope>NUCLEOTIDE SEQUENCE [LARGE SCALE GENOMIC DNA]</scope>
    <source>
        <strain evidence="6 7">EC9</strain>
    </source>
</reference>
<dbReference type="PANTHER" id="PTHR34773">
    <property type="entry name" value="FLAGELLAR SECRETION CHAPERONE FLIS"/>
    <property type="match status" value="1"/>
</dbReference>
<dbReference type="AlphaFoldDB" id="A0A517LXD6"/>
<gene>
    <name evidence="6" type="ORF">EC9_14720</name>
</gene>
<keyword evidence="3" id="KW-0963">Cytoplasm</keyword>
<dbReference type="RefSeq" id="WP_145343567.1">
    <property type="nucleotide sequence ID" value="NZ_CP036261.1"/>
</dbReference>
<dbReference type="Proteomes" id="UP000319557">
    <property type="component" value="Chromosome"/>
</dbReference>
<dbReference type="GO" id="GO:0044780">
    <property type="term" value="P:bacterial-type flagellum assembly"/>
    <property type="evidence" value="ECO:0007669"/>
    <property type="project" value="InterPro"/>
</dbReference>
<dbReference type="InterPro" id="IPR003713">
    <property type="entry name" value="FliS"/>
</dbReference>